<dbReference type="InterPro" id="IPR033985">
    <property type="entry name" value="SusD-like_N"/>
</dbReference>
<keyword evidence="10" id="KW-1185">Reference proteome</keyword>
<keyword evidence="4" id="KW-0472">Membrane</keyword>
<comment type="similarity">
    <text evidence="2">Belongs to the SusD family.</text>
</comment>
<comment type="subcellular location">
    <subcellularLocation>
        <location evidence="1">Cell outer membrane</location>
    </subcellularLocation>
</comment>
<comment type="caution">
    <text evidence="9">The sequence shown here is derived from an EMBL/GenBank/DDBJ whole genome shotgun (WGS) entry which is preliminary data.</text>
</comment>
<keyword evidence="5" id="KW-0998">Cell outer membrane</keyword>
<evidence type="ECO:0000313" key="10">
    <source>
        <dbReference type="Proteomes" id="UP000391834"/>
    </source>
</evidence>
<evidence type="ECO:0000259" key="8">
    <source>
        <dbReference type="Pfam" id="PF14322"/>
    </source>
</evidence>
<organism evidence="9 10">
    <name type="scientific">Prolixibacter bellariivorans</name>
    <dbReference type="NCBI Taxonomy" id="314319"/>
    <lineage>
        <taxon>Bacteria</taxon>
        <taxon>Pseudomonadati</taxon>
        <taxon>Bacteroidota</taxon>
        <taxon>Bacteroidia</taxon>
        <taxon>Marinilabiliales</taxon>
        <taxon>Prolixibacteraceae</taxon>
        <taxon>Prolixibacter</taxon>
    </lineage>
</organism>
<dbReference type="EMBL" id="BLAX01000001">
    <property type="protein sequence ID" value="GET34615.1"/>
    <property type="molecule type" value="Genomic_DNA"/>
</dbReference>
<dbReference type="RefSeq" id="WP_027586127.1">
    <property type="nucleotide sequence ID" value="NZ_BLAX01000001.1"/>
</dbReference>
<feature type="domain" description="RagB/SusD" evidence="7">
    <location>
        <begin position="269"/>
        <end position="543"/>
    </location>
</feature>
<gene>
    <name evidence="9" type="ORF">PbJCM13498_34780</name>
</gene>
<accession>A0A5M4B389</accession>
<evidence type="ECO:0000256" key="4">
    <source>
        <dbReference type="ARBA" id="ARBA00023136"/>
    </source>
</evidence>
<evidence type="ECO:0000313" key="9">
    <source>
        <dbReference type="EMBL" id="GET34615.1"/>
    </source>
</evidence>
<name>A0A5M4B389_9BACT</name>
<dbReference type="InterPro" id="IPR011990">
    <property type="entry name" value="TPR-like_helical_dom_sf"/>
</dbReference>
<dbReference type="InterPro" id="IPR012944">
    <property type="entry name" value="SusD_RagB_dom"/>
</dbReference>
<dbReference type="OrthoDB" id="5694214at2"/>
<evidence type="ECO:0000256" key="1">
    <source>
        <dbReference type="ARBA" id="ARBA00004442"/>
    </source>
</evidence>
<keyword evidence="3 6" id="KW-0732">Signal</keyword>
<reference evidence="9 10" key="1">
    <citation type="submission" date="2019-10" db="EMBL/GenBank/DDBJ databases">
        <title>Prolixibacter strains distinguished by the presence of nitrate reductase genes were adept at nitrate-dependent anaerobic corrosion of metallic iron and carbon steel.</title>
        <authorList>
            <person name="Iino T."/>
            <person name="Shono N."/>
            <person name="Ito K."/>
            <person name="Nakamura R."/>
            <person name="Sueoka K."/>
            <person name="Harayama S."/>
            <person name="Ohkuma M."/>
        </authorList>
    </citation>
    <scope>NUCLEOTIDE SEQUENCE [LARGE SCALE GENOMIC DNA]</scope>
    <source>
        <strain evidence="9 10">JCM 13498</strain>
    </source>
</reference>
<dbReference type="Proteomes" id="UP000391834">
    <property type="component" value="Unassembled WGS sequence"/>
</dbReference>
<feature type="domain" description="SusD-like N-terminal" evidence="8">
    <location>
        <begin position="25"/>
        <end position="223"/>
    </location>
</feature>
<feature type="chain" id="PRO_5024277052" evidence="6">
    <location>
        <begin position="20"/>
        <end position="544"/>
    </location>
</feature>
<dbReference type="Pfam" id="PF14322">
    <property type="entry name" value="SusD-like_3"/>
    <property type="match status" value="1"/>
</dbReference>
<dbReference type="Pfam" id="PF07980">
    <property type="entry name" value="SusD_RagB"/>
    <property type="match status" value="1"/>
</dbReference>
<proteinExistence type="inferred from homology"/>
<evidence type="ECO:0000256" key="3">
    <source>
        <dbReference type="ARBA" id="ARBA00022729"/>
    </source>
</evidence>
<evidence type="ECO:0000256" key="5">
    <source>
        <dbReference type="ARBA" id="ARBA00023237"/>
    </source>
</evidence>
<dbReference type="SUPFAM" id="SSF48452">
    <property type="entry name" value="TPR-like"/>
    <property type="match status" value="1"/>
</dbReference>
<sequence>MKHTNYKILSLLLALSFFAASCTSFLNEKNYTSLSLETAASTPETFDQLVARAYELSREYTTHYTSDMYYSLEDLGTDVVTRGSLILGTSDLNDYVNLNSTNYTVSVYWTDQYAIIAAANTAIDNADVIEGIDDSTRTVGIGDAKFFRAMSYFNLVVNYGGVPLVVNQVTTAQKNYVRATEEQVYSQIISDLTDALSAVPEDPAQYGRVSKDAVRHLLSKVYLTRAYKSYAASDDFSNAAKLAKIVIANHPLVPSFSSLVSINNQRNSEVVFAYLFGTNSVSRGWGNSKHMMYKFRFYDYPGLSRTVQGLGPMPTPFYYSLFDDADQRAEATFSRVLYATKEATTTLNGETVNIQVGDTAMYFPKVAWTDAQRAAVPYKVINPDEYFTSDGITNVHYPIFRKFDDPDVAFTQPDQPSNGERDMVVMRSGEAYLIAAEAYLGMNDKATAAGYLTTLRARAGLTTPVSPDDVNLDFILDERARELTGEVNRWMDLKRTGKLIERALAHNPHVAFNHAIDEHDLLRPIPQTEIDNSGGSITQNPGYE</sequence>
<protein>
    <submittedName>
        <fullName evidence="9">Membrane protein</fullName>
    </submittedName>
</protein>
<dbReference type="GO" id="GO:0009279">
    <property type="term" value="C:cell outer membrane"/>
    <property type="evidence" value="ECO:0007669"/>
    <property type="project" value="UniProtKB-SubCell"/>
</dbReference>
<evidence type="ECO:0000256" key="2">
    <source>
        <dbReference type="ARBA" id="ARBA00006275"/>
    </source>
</evidence>
<evidence type="ECO:0000256" key="6">
    <source>
        <dbReference type="SAM" id="SignalP"/>
    </source>
</evidence>
<evidence type="ECO:0000259" key="7">
    <source>
        <dbReference type="Pfam" id="PF07980"/>
    </source>
</evidence>
<feature type="signal peptide" evidence="6">
    <location>
        <begin position="1"/>
        <end position="19"/>
    </location>
</feature>
<dbReference type="PROSITE" id="PS51257">
    <property type="entry name" value="PROKAR_LIPOPROTEIN"/>
    <property type="match status" value="1"/>
</dbReference>
<dbReference type="AlphaFoldDB" id="A0A5M4B389"/>
<dbReference type="Gene3D" id="1.25.40.390">
    <property type="match status" value="1"/>
</dbReference>